<dbReference type="Pfam" id="PF11009">
    <property type="entry name" value="BrxC"/>
    <property type="match status" value="1"/>
</dbReference>
<evidence type="ECO:0000313" key="2">
    <source>
        <dbReference type="Proteomes" id="UP000308528"/>
    </source>
</evidence>
<sequence>MFHTMNSPQDLDAALQASHEQPIVIFKHSNNCPFSARAQEQVANSKHDLEIYGIVVQYAKELSTAIADRLEVKHASPQAIVVKDGKAAAHYWRSEIQEETLKEKVASFGEAS</sequence>
<protein>
    <submittedName>
        <fullName evidence="1">Bacillithiol system redox-active protein YtxJ</fullName>
    </submittedName>
</protein>
<keyword evidence="2" id="KW-1185">Reference proteome</keyword>
<proteinExistence type="predicted"/>
<dbReference type="Proteomes" id="UP000308528">
    <property type="component" value="Unassembled WGS sequence"/>
</dbReference>
<name>A0A4V3XL86_9BACT</name>
<comment type="caution">
    <text evidence="1">The sequence shown here is derived from an EMBL/GenBank/DDBJ whole genome shotgun (WGS) entry which is preliminary data.</text>
</comment>
<dbReference type="Gene3D" id="3.40.30.10">
    <property type="entry name" value="Glutaredoxin"/>
    <property type="match status" value="1"/>
</dbReference>
<dbReference type="NCBIfam" id="TIGR04019">
    <property type="entry name" value="B_thiol_YtxJ"/>
    <property type="match status" value="1"/>
</dbReference>
<organism evidence="1 2">
    <name type="scientific">Neolewinella litorea</name>
    <dbReference type="NCBI Taxonomy" id="2562452"/>
    <lineage>
        <taxon>Bacteria</taxon>
        <taxon>Pseudomonadati</taxon>
        <taxon>Bacteroidota</taxon>
        <taxon>Saprospiria</taxon>
        <taxon>Saprospirales</taxon>
        <taxon>Lewinellaceae</taxon>
        <taxon>Neolewinella</taxon>
    </lineage>
</organism>
<dbReference type="EMBL" id="SRSF01000003">
    <property type="protein sequence ID" value="THH39893.1"/>
    <property type="molecule type" value="Genomic_DNA"/>
</dbReference>
<dbReference type="OrthoDB" id="677051at2"/>
<accession>A0A4V3XL86</accession>
<reference evidence="1 2" key="1">
    <citation type="submission" date="2019-04" db="EMBL/GenBank/DDBJ databases">
        <title>Lewinella litorea sp. nov., isolated from a marine sand.</title>
        <authorList>
            <person name="Yoon J.-H."/>
        </authorList>
    </citation>
    <scope>NUCLEOTIDE SEQUENCE [LARGE SCALE GENOMIC DNA]</scope>
    <source>
        <strain evidence="1 2">HSMS-39</strain>
    </source>
</reference>
<gene>
    <name evidence="1" type="primary">ytxJ</name>
    <name evidence="1" type="ORF">E4021_09795</name>
</gene>
<dbReference type="AlphaFoldDB" id="A0A4V3XL86"/>
<evidence type="ECO:0000313" key="1">
    <source>
        <dbReference type="EMBL" id="THH39893.1"/>
    </source>
</evidence>
<dbReference type="InterPro" id="IPR022551">
    <property type="entry name" value="BrxC"/>
</dbReference>